<sequence length="60" mass="6495">MKVSPRRVYDHGFWLFGPSAGMVGAGVRNPRVWGQFAEEVGAGVARRGQGGLGYTGLQFR</sequence>
<gene>
    <name evidence="1" type="ORF">E2562_038647</name>
</gene>
<organism evidence="1 2">
    <name type="scientific">Oryza meyeriana var. granulata</name>
    <dbReference type="NCBI Taxonomy" id="110450"/>
    <lineage>
        <taxon>Eukaryota</taxon>
        <taxon>Viridiplantae</taxon>
        <taxon>Streptophyta</taxon>
        <taxon>Embryophyta</taxon>
        <taxon>Tracheophyta</taxon>
        <taxon>Spermatophyta</taxon>
        <taxon>Magnoliopsida</taxon>
        <taxon>Liliopsida</taxon>
        <taxon>Poales</taxon>
        <taxon>Poaceae</taxon>
        <taxon>BOP clade</taxon>
        <taxon>Oryzoideae</taxon>
        <taxon>Oryzeae</taxon>
        <taxon>Oryzinae</taxon>
        <taxon>Oryza</taxon>
        <taxon>Oryza meyeriana</taxon>
    </lineage>
</organism>
<dbReference type="Proteomes" id="UP000479710">
    <property type="component" value="Unassembled WGS sequence"/>
</dbReference>
<dbReference type="EMBL" id="SPHZ02000005">
    <property type="protein sequence ID" value="KAF0921114.1"/>
    <property type="molecule type" value="Genomic_DNA"/>
</dbReference>
<dbReference type="AlphaFoldDB" id="A0A6G1E9J6"/>
<name>A0A6G1E9J6_9ORYZ</name>
<protein>
    <submittedName>
        <fullName evidence="1">Uncharacterized protein</fullName>
    </submittedName>
</protein>
<evidence type="ECO:0000313" key="1">
    <source>
        <dbReference type="EMBL" id="KAF0921114.1"/>
    </source>
</evidence>
<keyword evidence="2" id="KW-1185">Reference proteome</keyword>
<evidence type="ECO:0000313" key="2">
    <source>
        <dbReference type="Proteomes" id="UP000479710"/>
    </source>
</evidence>
<accession>A0A6G1E9J6</accession>
<comment type="caution">
    <text evidence="1">The sequence shown here is derived from an EMBL/GenBank/DDBJ whole genome shotgun (WGS) entry which is preliminary data.</text>
</comment>
<proteinExistence type="predicted"/>
<reference evidence="1 2" key="1">
    <citation type="submission" date="2019-11" db="EMBL/GenBank/DDBJ databases">
        <title>Whole genome sequence of Oryza granulata.</title>
        <authorList>
            <person name="Li W."/>
        </authorList>
    </citation>
    <scope>NUCLEOTIDE SEQUENCE [LARGE SCALE GENOMIC DNA]</scope>
    <source>
        <strain evidence="2">cv. Menghai</strain>
        <tissue evidence="1">Leaf</tissue>
    </source>
</reference>